<dbReference type="Proteomes" id="UP001596160">
    <property type="component" value="Unassembled WGS sequence"/>
</dbReference>
<name>A0ABW0APD4_9ACTN</name>
<evidence type="ECO:0000259" key="2">
    <source>
        <dbReference type="Pfam" id="PF07510"/>
    </source>
</evidence>
<dbReference type="PANTHER" id="PTHR24094">
    <property type="entry name" value="SECRETED PROTEIN"/>
    <property type="match status" value="1"/>
</dbReference>
<dbReference type="Pfam" id="PF07510">
    <property type="entry name" value="GmrSD_C"/>
    <property type="match status" value="1"/>
</dbReference>
<reference evidence="4" key="1">
    <citation type="journal article" date="2019" name="Int. J. Syst. Evol. Microbiol.">
        <title>The Global Catalogue of Microorganisms (GCM) 10K type strain sequencing project: providing services to taxonomists for standard genome sequencing and annotation.</title>
        <authorList>
            <consortium name="The Broad Institute Genomics Platform"/>
            <consortium name="The Broad Institute Genome Sequencing Center for Infectious Disease"/>
            <person name="Wu L."/>
            <person name="Ma J."/>
        </authorList>
    </citation>
    <scope>NUCLEOTIDE SEQUENCE [LARGE SCALE GENOMIC DNA]</scope>
    <source>
        <strain evidence="4">PCU 266</strain>
    </source>
</reference>
<feature type="domain" description="GmrSD restriction endonucleases C-terminal" evidence="2">
    <location>
        <begin position="101"/>
        <end position="204"/>
    </location>
</feature>
<dbReference type="RefSeq" id="WP_344483546.1">
    <property type="nucleotide sequence ID" value="NZ_BAAASB010000021.1"/>
</dbReference>
<gene>
    <name evidence="3" type="ORF">ACFPRH_28375</name>
</gene>
<dbReference type="EMBL" id="JBHSKP010000024">
    <property type="protein sequence ID" value="MFC5155644.1"/>
    <property type="molecule type" value="Genomic_DNA"/>
</dbReference>
<organism evidence="3 4">
    <name type="scientific">Streptomyces amakusaensis</name>
    <dbReference type="NCBI Taxonomy" id="67271"/>
    <lineage>
        <taxon>Bacteria</taxon>
        <taxon>Bacillati</taxon>
        <taxon>Actinomycetota</taxon>
        <taxon>Actinomycetes</taxon>
        <taxon>Kitasatosporales</taxon>
        <taxon>Streptomycetaceae</taxon>
        <taxon>Streptomyces</taxon>
    </lineage>
</organism>
<comment type="caution">
    <text evidence="3">The sequence shown here is derived from an EMBL/GenBank/DDBJ whole genome shotgun (WGS) entry which is preliminary data.</text>
</comment>
<dbReference type="InterPro" id="IPR011089">
    <property type="entry name" value="GmrSD_C"/>
</dbReference>
<feature type="chain" id="PRO_5046045901" evidence="1">
    <location>
        <begin position="32"/>
        <end position="226"/>
    </location>
</feature>
<accession>A0ABW0APD4</accession>
<sequence>MTKNPGRTIAALSLALVPLLTTAVSAPPASASSVEVFQLEDAISLLVEADENRAGYTATAFPHWNAGKDPADGCSTREEVLLAEAVEEPDVSAGCSLSGGRWVSYYDNQSVTKRSSVTVDHVVPLAETWGSGGSAWSADRREAYANDQGSPATLAAVTVRAEREKAEQDIKEWLPTETAGICRYIGDWVGTKLRWNLTVDKEEMEVLKLFADNSCETTVVLVNRVP</sequence>
<dbReference type="PANTHER" id="PTHR24094:SF15">
    <property type="entry name" value="AMP-DEPENDENT SYNTHETASE_LIGASE DOMAIN-CONTAINING PROTEIN-RELATED"/>
    <property type="match status" value="1"/>
</dbReference>
<protein>
    <submittedName>
        <fullName evidence="3">DUF1524 domain-containing protein</fullName>
    </submittedName>
</protein>
<evidence type="ECO:0000313" key="4">
    <source>
        <dbReference type="Proteomes" id="UP001596160"/>
    </source>
</evidence>
<keyword evidence="4" id="KW-1185">Reference proteome</keyword>
<keyword evidence="1" id="KW-0732">Signal</keyword>
<evidence type="ECO:0000313" key="3">
    <source>
        <dbReference type="EMBL" id="MFC5155644.1"/>
    </source>
</evidence>
<proteinExistence type="predicted"/>
<feature type="signal peptide" evidence="1">
    <location>
        <begin position="1"/>
        <end position="31"/>
    </location>
</feature>
<evidence type="ECO:0000256" key="1">
    <source>
        <dbReference type="SAM" id="SignalP"/>
    </source>
</evidence>